<evidence type="ECO:0000313" key="2">
    <source>
        <dbReference type="EMBL" id="KYN18800.1"/>
    </source>
</evidence>
<proteinExistence type="predicted"/>
<accession>A0A151J6J5</accession>
<dbReference type="OrthoDB" id="7700260at2759"/>
<feature type="chain" id="PRO_5013040154" evidence="1">
    <location>
        <begin position="16"/>
        <end position="319"/>
    </location>
</feature>
<reference evidence="2 3" key="1">
    <citation type="submission" date="2015-09" db="EMBL/GenBank/DDBJ databases">
        <title>Trachymyrmex cornetzi WGS genome.</title>
        <authorList>
            <person name="Nygaard S."/>
            <person name="Hu H."/>
            <person name="Boomsma J."/>
            <person name="Zhang G."/>
        </authorList>
    </citation>
    <scope>NUCLEOTIDE SEQUENCE [LARGE SCALE GENOMIC DNA]</scope>
    <source>
        <strain evidence="2">Tcor2-1</strain>
        <tissue evidence="2">Whole body</tissue>
    </source>
</reference>
<feature type="signal peptide" evidence="1">
    <location>
        <begin position="1"/>
        <end position="15"/>
    </location>
</feature>
<evidence type="ECO:0000313" key="3">
    <source>
        <dbReference type="Proteomes" id="UP000078492"/>
    </source>
</evidence>
<dbReference type="Pfam" id="PF16027">
    <property type="entry name" value="DUF4786"/>
    <property type="match status" value="1"/>
</dbReference>
<evidence type="ECO:0000256" key="1">
    <source>
        <dbReference type="SAM" id="SignalP"/>
    </source>
</evidence>
<name>A0A151J6J5_9HYME</name>
<organism evidence="2 3">
    <name type="scientific">Trachymyrmex cornetzi</name>
    <dbReference type="NCBI Taxonomy" id="471704"/>
    <lineage>
        <taxon>Eukaryota</taxon>
        <taxon>Metazoa</taxon>
        <taxon>Ecdysozoa</taxon>
        <taxon>Arthropoda</taxon>
        <taxon>Hexapoda</taxon>
        <taxon>Insecta</taxon>
        <taxon>Pterygota</taxon>
        <taxon>Neoptera</taxon>
        <taxon>Endopterygota</taxon>
        <taxon>Hymenoptera</taxon>
        <taxon>Apocrita</taxon>
        <taxon>Aculeata</taxon>
        <taxon>Formicoidea</taxon>
        <taxon>Formicidae</taxon>
        <taxon>Myrmicinae</taxon>
        <taxon>Trachymyrmex</taxon>
    </lineage>
</organism>
<gene>
    <name evidence="2" type="ORF">ALC57_08876</name>
</gene>
<dbReference type="EMBL" id="KQ979854">
    <property type="protein sequence ID" value="KYN18800.1"/>
    <property type="molecule type" value="Genomic_DNA"/>
</dbReference>
<dbReference type="Proteomes" id="UP000078492">
    <property type="component" value="Unassembled WGS sequence"/>
</dbReference>
<dbReference type="InterPro" id="IPR031983">
    <property type="entry name" value="DUF4786"/>
</dbReference>
<sequence>MVLVLLIPVIGFVAANPFSNTLNNRLVPQVQKALSLSTENRLDIIDDSPDKINEIVENTNETTLSILKHTIHHLKASESKTRENETNEKRTQGRKHKALFVDYPLLSRIIHYPRVPAYEIDYNDNSESTAKDRSSSESDKRYQESDIFYIRLPPIPYMFVPGIGYISQPPTYSSASLKPQLPLVPQLVQLHHVRPVRPQPASQQTVNSFIKLPIDFISNGKPTSVYQWQKKPGKKPTDSPITNLDNLSADFVNNGKPTSIYQWQANLRPIKRPDNSLNRLDMGPYTFNGKLTSVYLLESNDSTTMHQSIRHSNYQNVHD</sequence>
<keyword evidence="3" id="KW-1185">Reference proteome</keyword>
<dbReference type="AlphaFoldDB" id="A0A151J6J5"/>
<protein>
    <submittedName>
        <fullName evidence="2">Uncharacterized protein</fullName>
    </submittedName>
</protein>
<keyword evidence="1" id="KW-0732">Signal</keyword>
<dbReference type="KEGG" id="tcz:108762145"/>